<accession>A0AAD7SSR0</accession>
<dbReference type="AlphaFoldDB" id="A0AAD7SSR0"/>
<feature type="compositionally biased region" description="Polar residues" evidence="1">
    <location>
        <begin position="16"/>
        <end position="32"/>
    </location>
</feature>
<gene>
    <name evidence="2" type="ORF">AAFF_G00264020</name>
</gene>
<proteinExistence type="predicted"/>
<dbReference type="EMBL" id="JAINUG010000036">
    <property type="protein sequence ID" value="KAJ8408174.1"/>
    <property type="molecule type" value="Genomic_DNA"/>
</dbReference>
<reference evidence="2" key="1">
    <citation type="journal article" date="2023" name="Science">
        <title>Genome structures resolve the early diversification of teleost fishes.</title>
        <authorList>
            <person name="Parey E."/>
            <person name="Louis A."/>
            <person name="Montfort J."/>
            <person name="Bouchez O."/>
            <person name="Roques C."/>
            <person name="Iampietro C."/>
            <person name="Lluch J."/>
            <person name="Castinel A."/>
            <person name="Donnadieu C."/>
            <person name="Desvignes T."/>
            <person name="Floi Bucao C."/>
            <person name="Jouanno E."/>
            <person name="Wen M."/>
            <person name="Mejri S."/>
            <person name="Dirks R."/>
            <person name="Jansen H."/>
            <person name="Henkel C."/>
            <person name="Chen W.J."/>
            <person name="Zahm M."/>
            <person name="Cabau C."/>
            <person name="Klopp C."/>
            <person name="Thompson A.W."/>
            <person name="Robinson-Rechavi M."/>
            <person name="Braasch I."/>
            <person name="Lecointre G."/>
            <person name="Bobe J."/>
            <person name="Postlethwait J.H."/>
            <person name="Berthelot C."/>
            <person name="Roest Crollius H."/>
            <person name="Guiguen Y."/>
        </authorList>
    </citation>
    <scope>NUCLEOTIDE SEQUENCE</scope>
    <source>
        <strain evidence="2">NC1722</strain>
    </source>
</reference>
<sequence>MVLVPPPSVHAGAWHSKSTPPTDPVSSESSDGCSPPPPPLSAGSVAPEFECVTWEEQRIPPKEFIIAKQPPGGADSREAGTERQPEFKAVCK</sequence>
<dbReference type="Proteomes" id="UP001221898">
    <property type="component" value="Unassembled WGS sequence"/>
</dbReference>
<evidence type="ECO:0000256" key="1">
    <source>
        <dbReference type="SAM" id="MobiDB-lite"/>
    </source>
</evidence>
<feature type="region of interest" description="Disordered" evidence="1">
    <location>
        <begin position="1"/>
        <end position="48"/>
    </location>
</feature>
<keyword evidence="3" id="KW-1185">Reference proteome</keyword>
<organism evidence="2 3">
    <name type="scientific">Aldrovandia affinis</name>
    <dbReference type="NCBI Taxonomy" id="143900"/>
    <lineage>
        <taxon>Eukaryota</taxon>
        <taxon>Metazoa</taxon>
        <taxon>Chordata</taxon>
        <taxon>Craniata</taxon>
        <taxon>Vertebrata</taxon>
        <taxon>Euteleostomi</taxon>
        <taxon>Actinopterygii</taxon>
        <taxon>Neopterygii</taxon>
        <taxon>Teleostei</taxon>
        <taxon>Notacanthiformes</taxon>
        <taxon>Halosauridae</taxon>
        <taxon>Aldrovandia</taxon>
    </lineage>
</organism>
<feature type="compositionally biased region" description="Basic and acidic residues" evidence="1">
    <location>
        <begin position="75"/>
        <end position="86"/>
    </location>
</feature>
<evidence type="ECO:0000313" key="2">
    <source>
        <dbReference type="EMBL" id="KAJ8408174.1"/>
    </source>
</evidence>
<name>A0AAD7SSR0_9TELE</name>
<comment type="caution">
    <text evidence="2">The sequence shown here is derived from an EMBL/GenBank/DDBJ whole genome shotgun (WGS) entry which is preliminary data.</text>
</comment>
<evidence type="ECO:0000313" key="3">
    <source>
        <dbReference type="Proteomes" id="UP001221898"/>
    </source>
</evidence>
<protein>
    <submittedName>
        <fullName evidence="2">Uncharacterized protein</fullName>
    </submittedName>
</protein>
<feature type="region of interest" description="Disordered" evidence="1">
    <location>
        <begin position="62"/>
        <end position="92"/>
    </location>
</feature>